<dbReference type="SUPFAM" id="SSF75445">
    <property type="entry name" value="D-ribose-5-phosphate isomerase (RpiA), lid domain"/>
    <property type="match status" value="1"/>
</dbReference>
<feature type="binding site" evidence="2">
    <location>
        <begin position="29"/>
        <end position="32"/>
    </location>
    <ligand>
        <name>substrate</name>
    </ligand>
</feature>
<dbReference type="Pfam" id="PF06026">
    <property type="entry name" value="Rib_5-P_isom_A"/>
    <property type="match status" value="1"/>
</dbReference>
<feature type="binding site" evidence="2">
    <location>
        <position position="124"/>
    </location>
    <ligand>
        <name>substrate</name>
    </ligand>
</feature>
<dbReference type="Gene3D" id="3.40.50.1360">
    <property type="match status" value="1"/>
</dbReference>
<dbReference type="HAMAP" id="MF_00170">
    <property type="entry name" value="Rib_5P_isom_A"/>
    <property type="match status" value="1"/>
</dbReference>
<name>A0ABW5VKQ8_9FLAO</name>
<dbReference type="NCBIfam" id="TIGR00021">
    <property type="entry name" value="rpiA"/>
    <property type="match status" value="1"/>
</dbReference>
<dbReference type="InterPro" id="IPR037171">
    <property type="entry name" value="NagB/RpiA_transferase-like"/>
</dbReference>
<organism evidence="3 4">
    <name type="scientific">Arenibacter antarcticus</name>
    <dbReference type="NCBI Taxonomy" id="2040469"/>
    <lineage>
        <taxon>Bacteria</taxon>
        <taxon>Pseudomonadati</taxon>
        <taxon>Bacteroidota</taxon>
        <taxon>Flavobacteriia</taxon>
        <taxon>Flavobacteriales</taxon>
        <taxon>Flavobacteriaceae</taxon>
        <taxon>Arenibacter</taxon>
    </lineage>
</organism>
<comment type="function">
    <text evidence="2">Catalyzes the reversible conversion of ribose-5-phosphate to ribulose 5-phosphate.</text>
</comment>
<comment type="pathway">
    <text evidence="2">Carbohydrate degradation; pentose phosphate pathway; D-ribose 5-phosphate from D-ribulose 5-phosphate (non-oxidative stage): step 1/1.</text>
</comment>
<keyword evidence="4" id="KW-1185">Reference proteome</keyword>
<reference evidence="4" key="1">
    <citation type="journal article" date="2019" name="Int. J. Syst. Evol. Microbiol.">
        <title>The Global Catalogue of Microorganisms (GCM) 10K type strain sequencing project: providing services to taxonomists for standard genome sequencing and annotation.</title>
        <authorList>
            <consortium name="The Broad Institute Genomics Platform"/>
            <consortium name="The Broad Institute Genome Sequencing Center for Infectious Disease"/>
            <person name="Wu L."/>
            <person name="Ma J."/>
        </authorList>
    </citation>
    <scope>NUCLEOTIDE SEQUENCE [LARGE SCALE GENOMIC DNA]</scope>
    <source>
        <strain evidence="4">KCTC 52924</strain>
    </source>
</reference>
<comment type="catalytic activity">
    <reaction evidence="2">
        <text>aldehydo-D-ribose 5-phosphate = D-ribulose 5-phosphate</text>
        <dbReference type="Rhea" id="RHEA:14657"/>
        <dbReference type="ChEBI" id="CHEBI:58121"/>
        <dbReference type="ChEBI" id="CHEBI:58273"/>
        <dbReference type="EC" id="5.3.1.6"/>
    </reaction>
</comment>
<evidence type="ECO:0000256" key="1">
    <source>
        <dbReference type="ARBA" id="ARBA00023235"/>
    </source>
</evidence>
<dbReference type="InterPro" id="IPR020672">
    <property type="entry name" value="Ribose5P_isomerase_typA_subgr"/>
</dbReference>
<dbReference type="InterPro" id="IPR004788">
    <property type="entry name" value="Ribose5P_isomerase_type_A"/>
</dbReference>
<evidence type="ECO:0000313" key="4">
    <source>
        <dbReference type="Proteomes" id="UP001597532"/>
    </source>
</evidence>
<sequence>MADIDHEKKLAALEAVKYVKSGMKVGLGTGSTANLMIQELGRQIAEGLRITGIPSSEKTRKLAIDLGIPLISLEKADRIDLTIDGTDEFDPYMQLIKGGGGALLREKILAYNSDLVIIIADSQKQVKRLGTFKLPVETIPFATYKIEILLNKMGLQPKLRQKDGEHFITDEGNYILDLNIKTITNIPLLETTLKQIPGIVETGLFLDIADFIIVGKGKSTLTLKK</sequence>
<dbReference type="CDD" id="cd01398">
    <property type="entry name" value="RPI_A"/>
    <property type="match status" value="1"/>
</dbReference>
<dbReference type="PANTHER" id="PTHR11934">
    <property type="entry name" value="RIBOSE-5-PHOSPHATE ISOMERASE"/>
    <property type="match status" value="1"/>
</dbReference>
<feature type="binding site" evidence="2">
    <location>
        <begin position="97"/>
        <end position="100"/>
    </location>
    <ligand>
        <name>substrate</name>
    </ligand>
</feature>
<comment type="caution">
    <text evidence="3">The sequence shown here is derived from an EMBL/GenBank/DDBJ whole genome shotgun (WGS) entry which is preliminary data.</text>
</comment>
<dbReference type="PANTHER" id="PTHR11934:SF0">
    <property type="entry name" value="RIBOSE-5-PHOSPHATE ISOMERASE"/>
    <property type="match status" value="1"/>
</dbReference>
<feature type="binding site" evidence="2">
    <location>
        <begin position="84"/>
        <end position="87"/>
    </location>
    <ligand>
        <name>substrate</name>
    </ligand>
</feature>
<protein>
    <recommendedName>
        <fullName evidence="2">Ribose-5-phosphate isomerase A</fullName>
        <ecNumber evidence="2">5.3.1.6</ecNumber>
    </recommendedName>
    <alternativeName>
        <fullName evidence="2">Phosphoriboisomerase A</fullName>
        <shortName evidence="2">PRI</shortName>
    </alternativeName>
</protein>
<dbReference type="EC" id="5.3.1.6" evidence="2"/>
<feature type="active site" description="Proton acceptor" evidence="2">
    <location>
        <position position="106"/>
    </location>
</feature>
<proteinExistence type="inferred from homology"/>
<comment type="similarity">
    <text evidence="2">Belongs to the ribose 5-phosphate isomerase family.</text>
</comment>
<dbReference type="EMBL" id="JBHUOK010000034">
    <property type="protein sequence ID" value="MFD2791865.1"/>
    <property type="molecule type" value="Genomic_DNA"/>
</dbReference>
<dbReference type="Gene3D" id="3.30.70.260">
    <property type="match status" value="1"/>
</dbReference>
<gene>
    <name evidence="2 3" type="primary">rpiA</name>
    <name evidence="3" type="ORF">ACFS1K_19005</name>
</gene>
<comment type="subunit">
    <text evidence="2">Homodimer.</text>
</comment>
<dbReference type="NCBIfam" id="NF001924">
    <property type="entry name" value="PRK00702.1"/>
    <property type="match status" value="1"/>
</dbReference>
<dbReference type="SUPFAM" id="SSF100950">
    <property type="entry name" value="NagB/RpiA/CoA transferase-like"/>
    <property type="match status" value="1"/>
</dbReference>
<keyword evidence="1 2" id="KW-0413">Isomerase</keyword>
<dbReference type="Proteomes" id="UP001597532">
    <property type="component" value="Unassembled WGS sequence"/>
</dbReference>
<accession>A0ABW5VKQ8</accession>
<evidence type="ECO:0000313" key="3">
    <source>
        <dbReference type="EMBL" id="MFD2791865.1"/>
    </source>
</evidence>
<evidence type="ECO:0000256" key="2">
    <source>
        <dbReference type="HAMAP-Rule" id="MF_00170"/>
    </source>
</evidence>
<dbReference type="RefSeq" id="WP_251808731.1">
    <property type="nucleotide sequence ID" value="NZ_CP166679.1"/>
</dbReference>
<dbReference type="GO" id="GO:0004751">
    <property type="term" value="F:ribose-5-phosphate isomerase activity"/>
    <property type="evidence" value="ECO:0007669"/>
    <property type="project" value="UniProtKB-EC"/>
</dbReference>